<dbReference type="Gene3D" id="3.30.750.24">
    <property type="entry name" value="STAS domain"/>
    <property type="match status" value="1"/>
</dbReference>
<dbReference type="PROSITE" id="PS50801">
    <property type="entry name" value="STAS"/>
    <property type="match status" value="1"/>
</dbReference>
<dbReference type="RefSeq" id="WP_171164957.1">
    <property type="nucleotide sequence ID" value="NZ_CP053073.1"/>
</dbReference>
<dbReference type="InterPro" id="IPR003658">
    <property type="entry name" value="Anti-sigma_ant"/>
</dbReference>
<dbReference type="AlphaFoldDB" id="A0A6M4HC71"/>
<protein>
    <recommendedName>
        <fullName evidence="2">Anti-sigma factor antagonist</fullName>
    </recommendedName>
</protein>
<evidence type="ECO:0000313" key="4">
    <source>
        <dbReference type="EMBL" id="QJR16655.1"/>
    </source>
</evidence>
<dbReference type="EMBL" id="CP053073">
    <property type="protein sequence ID" value="QJR16655.1"/>
    <property type="molecule type" value="Genomic_DNA"/>
</dbReference>
<reference evidence="4 5" key="1">
    <citation type="submission" date="2020-04" db="EMBL/GenBank/DDBJ databases">
        <title>Usitatibacter rugosus gen. nov., sp. nov. and Usitatibacter palustris sp. nov., novel members of Usitatibacteraceae fam. nov. within the order Nitrosomonadales isolated from soil.</title>
        <authorList>
            <person name="Huber K.J."/>
            <person name="Neumann-Schaal M."/>
            <person name="Geppert A."/>
            <person name="Luckner M."/>
            <person name="Wanner G."/>
            <person name="Overmann J."/>
        </authorList>
    </citation>
    <scope>NUCLEOTIDE SEQUENCE [LARGE SCALE GENOMIC DNA]</scope>
    <source>
        <strain evidence="4 5">Swamp67</strain>
    </source>
</reference>
<dbReference type="SUPFAM" id="SSF52091">
    <property type="entry name" value="SpoIIaa-like"/>
    <property type="match status" value="1"/>
</dbReference>
<organism evidence="4 5">
    <name type="scientific">Usitatibacter palustris</name>
    <dbReference type="NCBI Taxonomy" id="2732487"/>
    <lineage>
        <taxon>Bacteria</taxon>
        <taxon>Pseudomonadati</taxon>
        <taxon>Pseudomonadota</taxon>
        <taxon>Betaproteobacteria</taxon>
        <taxon>Nitrosomonadales</taxon>
        <taxon>Usitatibacteraceae</taxon>
        <taxon>Usitatibacter</taxon>
    </lineage>
</organism>
<accession>A0A6M4HC71</accession>
<name>A0A6M4HC71_9PROT</name>
<dbReference type="PANTHER" id="PTHR33495:SF2">
    <property type="entry name" value="ANTI-SIGMA FACTOR ANTAGONIST TM_1081-RELATED"/>
    <property type="match status" value="1"/>
</dbReference>
<evidence type="ECO:0000256" key="2">
    <source>
        <dbReference type="RuleBase" id="RU003749"/>
    </source>
</evidence>
<dbReference type="NCBIfam" id="TIGR00377">
    <property type="entry name" value="ant_ant_sig"/>
    <property type="match status" value="1"/>
</dbReference>
<dbReference type="InterPro" id="IPR002645">
    <property type="entry name" value="STAS_dom"/>
</dbReference>
<dbReference type="KEGG" id="upl:DSM104440_03490"/>
<gene>
    <name evidence="4" type="ORF">DSM104440_03490</name>
</gene>
<dbReference type="PANTHER" id="PTHR33495">
    <property type="entry name" value="ANTI-SIGMA FACTOR ANTAGONIST TM_1081-RELATED-RELATED"/>
    <property type="match status" value="1"/>
</dbReference>
<dbReference type="GO" id="GO:0043856">
    <property type="term" value="F:anti-sigma factor antagonist activity"/>
    <property type="evidence" value="ECO:0007669"/>
    <property type="project" value="InterPro"/>
</dbReference>
<evidence type="ECO:0000313" key="5">
    <source>
        <dbReference type="Proteomes" id="UP000503096"/>
    </source>
</evidence>
<keyword evidence="5" id="KW-1185">Reference proteome</keyword>
<evidence type="ECO:0000256" key="1">
    <source>
        <dbReference type="ARBA" id="ARBA00009013"/>
    </source>
</evidence>
<dbReference type="CDD" id="cd07043">
    <property type="entry name" value="STAS_anti-anti-sigma_factors"/>
    <property type="match status" value="1"/>
</dbReference>
<evidence type="ECO:0000259" key="3">
    <source>
        <dbReference type="PROSITE" id="PS50801"/>
    </source>
</evidence>
<dbReference type="Pfam" id="PF13466">
    <property type="entry name" value="STAS_2"/>
    <property type="match status" value="1"/>
</dbReference>
<proteinExistence type="inferred from homology"/>
<dbReference type="InterPro" id="IPR036513">
    <property type="entry name" value="STAS_dom_sf"/>
</dbReference>
<comment type="similarity">
    <text evidence="1 2">Belongs to the anti-sigma-factor antagonist family.</text>
</comment>
<dbReference type="Proteomes" id="UP000503096">
    <property type="component" value="Chromosome"/>
</dbReference>
<dbReference type="InParanoid" id="A0A6M4HC71"/>
<dbReference type="InterPro" id="IPR058548">
    <property type="entry name" value="MlaB-like_STAS"/>
</dbReference>
<sequence length="126" mass="13746">MLTHRRSANAVVLSVSGRLDQDTCEAFRAELMTHLDATSRDGRGIVLDLSGLEYVSSAGLRCFMLASRQAKAQHSRIAVAALQPMVAEIFEISHFNLVFQVYGTVDEAVNAVSADKSPTYKGRENS</sequence>
<feature type="domain" description="STAS" evidence="3">
    <location>
        <begin position="1"/>
        <end position="112"/>
    </location>
</feature>